<sequence length="45" mass="5242">MAQAILCREDTVLFQQPINIKMHARHWSWDDDDDDGDDGDSQRVP</sequence>
<proteinExistence type="predicted"/>
<keyword evidence="3" id="KW-1185">Reference proteome</keyword>
<comment type="caution">
    <text evidence="2">The sequence shown here is derived from an EMBL/GenBank/DDBJ whole genome shotgun (WGS) entry which is preliminary data.</text>
</comment>
<organism evidence="2 3">
    <name type="scientific">Populus alba x Populus x berolinensis</name>
    <dbReference type="NCBI Taxonomy" id="444605"/>
    <lineage>
        <taxon>Eukaryota</taxon>
        <taxon>Viridiplantae</taxon>
        <taxon>Streptophyta</taxon>
        <taxon>Embryophyta</taxon>
        <taxon>Tracheophyta</taxon>
        <taxon>Spermatophyta</taxon>
        <taxon>Magnoliopsida</taxon>
        <taxon>eudicotyledons</taxon>
        <taxon>Gunneridae</taxon>
        <taxon>Pentapetalae</taxon>
        <taxon>rosids</taxon>
        <taxon>fabids</taxon>
        <taxon>Malpighiales</taxon>
        <taxon>Salicaceae</taxon>
        <taxon>Saliceae</taxon>
        <taxon>Populus</taxon>
    </lineage>
</organism>
<feature type="compositionally biased region" description="Acidic residues" evidence="1">
    <location>
        <begin position="30"/>
        <end position="39"/>
    </location>
</feature>
<dbReference type="Proteomes" id="UP001164929">
    <property type="component" value="Chromosome 6"/>
</dbReference>
<evidence type="ECO:0000256" key="1">
    <source>
        <dbReference type="SAM" id="MobiDB-lite"/>
    </source>
</evidence>
<evidence type="ECO:0000313" key="2">
    <source>
        <dbReference type="EMBL" id="KAJ6992838.1"/>
    </source>
</evidence>
<accession>A0AAD6VYW8</accession>
<protein>
    <submittedName>
        <fullName evidence="2">Uncharacterized protein</fullName>
    </submittedName>
</protein>
<reference evidence="2" key="1">
    <citation type="journal article" date="2023" name="Mol. Ecol. Resour.">
        <title>Chromosome-level genome assembly of a triploid poplar Populus alba 'Berolinensis'.</title>
        <authorList>
            <person name="Chen S."/>
            <person name="Yu Y."/>
            <person name="Wang X."/>
            <person name="Wang S."/>
            <person name="Zhang T."/>
            <person name="Zhou Y."/>
            <person name="He R."/>
            <person name="Meng N."/>
            <person name="Wang Y."/>
            <person name="Liu W."/>
            <person name="Liu Z."/>
            <person name="Liu J."/>
            <person name="Guo Q."/>
            <person name="Huang H."/>
            <person name="Sederoff R.R."/>
            <person name="Wang G."/>
            <person name="Qu G."/>
            <person name="Chen S."/>
        </authorList>
    </citation>
    <scope>NUCLEOTIDE SEQUENCE</scope>
    <source>
        <strain evidence="2">SC-2020</strain>
    </source>
</reference>
<dbReference type="EMBL" id="JAQIZT010000006">
    <property type="protein sequence ID" value="KAJ6992838.1"/>
    <property type="molecule type" value="Genomic_DNA"/>
</dbReference>
<name>A0AAD6VYW8_9ROSI</name>
<dbReference type="AlphaFoldDB" id="A0AAD6VYW8"/>
<feature type="region of interest" description="Disordered" evidence="1">
    <location>
        <begin position="25"/>
        <end position="45"/>
    </location>
</feature>
<evidence type="ECO:0000313" key="3">
    <source>
        <dbReference type="Proteomes" id="UP001164929"/>
    </source>
</evidence>
<gene>
    <name evidence="2" type="ORF">NC653_016059</name>
</gene>